<keyword evidence="4 17" id="KW-0812">Transmembrane</keyword>
<evidence type="ECO:0000256" key="14">
    <source>
        <dbReference type="ARBA" id="ARBA00049296"/>
    </source>
</evidence>
<evidence type="ECO:0000256" key="9">
    <source>
        <dbReference type="ARBA" id="ARBA00047863"/>
    </source>
</evidence>
<feature type="transmembrane region" description="Helical" evidence="17">
    <location>
        <begin position="103"/>
        <end position="126"/>
    </location>
</feature>
<name>A0A6J2JHT3_BOMMA</name>
<comment type="catalytic activity">
    <reaction evidence="13">
        <text>9-octadecanoyloxy-octadecanoate + H2O = 9-hydroxy-octadecanoate + octadecanoate + H(+)</text>
        <dbReference type="Rhea" id="RHEA:52096"/>
        <dbReference type="ChEBI" id="CHEBI:15377"/>
        <dbReference type="ChEBI" id="CHEBI:15378"/>
        <dbReference type="ChEBI" id="CHEBI:25629"/>
        <dbReference type="ChEBI" id="CHEBI:136286"/>
        <dbReference type="ChEBI" id="CHEBI:136373"/>
    </reaction>
    <physiologicalReaction direction="left-to-right" evidence="13">
        <dbReference type="Rhea" id="RHEA:52097"/>
    </physiologicalReaction>
</comment>
<dbReference type="GO" id="GO:0012505">
    <property type="term" value="C:endomembrane system"/>
    <property type="evidence" value="ECO:0007669"/>
    <property type="project" value="UniProtKB-SubCell"/>
</dbReference>
<evidence type="ECO:0000256" key="5">
    <source>
        <dbReference type="ARBA" id="ARBA00022989"/>
    </source>
</evidence>
<reference evidence="19" key="1">
    <citation type="submission" date="2025-08" db="UniProtKB">
        <authorList>
            <consortium name="RefSeq"/>
        </authorList>
    </citation>
    <scope>IDENTIFICATION</scope>
    <source>
        <tissue evidence="19">Silk gland</tissue>
    </source>
</reference>
<comment type="catalytic activity">
    <reaction evidence="14">
        <text>13-(9Z-octadecenoyloxy)-octadecanoate + H2O = 13-hydroxy-octadecanoate + (9Z)-octadecenoate + H(+)</text>
        <dbReference type="Rhea" id="RHEA:52064"/>
        <dbReference type="ChEBI" id="CHEBI:15377"/>
        <dbReference type="ChEBI" id="CHEBI:15378"/>
        <dbReference type="ChEBI" id="CHEBI:30823"/>
        <dbReference type="ChEBI" id="CHEBI:136303"/>
        <dbReference type="ChEBI" id="CHEBI:136304"/>
    </reaction>
    <physiologicalReaction direction="left-to-right" evidence="14">
        <dbReference type="Rhea" id="RHEA:52065"/>
    </physiologicalReaction>
</comment>
<evidence type="ECO:0000313" key="19">
    <source>
        <dbReference type="RefSeq" id="XP_028028853.1"/>
    </source>
</evidence>
<comment type="catalytic activity">
    <reaction evidence="1">
        <text>9-(9Z-hexadecenoyloxy)-octadecanoate + H2O = (9Z)-hexadecenoate + 9-hydroxy-octadecanoate + H(+)</text>
        <dbReference type="Rhea" id="RHEA:52068"/>
        <dbReference type="ChEBI" id="CHEBI:15377"/>
        <dbReference type="ChEBI" id="CHEBI:15378"/>
        <dbReference type="ChEBI" id="CHEBI:32372"/>
        <dbReference type="ChEBI" id="CHEBI:136286"/>
        <dbReference type="ChEBI" id="CHEBI:136309"/>
    </reaction>
    <physiologicalReaction direction="left-to-right" evidence="1">
        <dbReference type="Rhea" id="RHEA:52069"/>
    </physiologicalReaction>
</comment>
<dbReference type="AlphaFoldDB" id="A0A6J2JHT3"/>
<evidence type="ECO:0000256" key="1">
    <source>
        <dbReference type="ARBA" id="ARBA00000923"/>
    </source>
</evidence>
<evidence type="ECO:0000256" key="10">
    <source>
        <dbReference type="ARBA" id="ARBA00048680"/>
    </source>
</evidence>
<dbReference type="KEGG" id="bman:114242032"/>
<dbReference type="PANTHER" id="PTHR10989">
    <property type="entry name" value="ANDROGEN-INDUCED PROTEIN 1-RELATED"/>
    <property type="match status" value="1"/>
</dbReference>
<comment type="catalytic activity">
    <reaction evidence="9">
        <text>9-hexadecanoyloxy-octadecanoate + H2O = 9-hydroxy-octadecanoate + hexadecanoate + H(+)</text>
        <dbReference type="Rhea" id="RHEA:52052"/>
        <dbReference type="ChEBI" id="CHEBI:7896"/>
        <dbReference type="ChEBI" id="CHEBI:15377"/>
        <dbReference type="ChEBI" id="CHEBI:15378"/>
        <dbReference type="ChEBI" id="CHEBI:83670"/>
        <dbReference type="ChEBI" id="CHEBI:136286"/>
    </reaction>
    <physiologicalReaction direction="left-to-right" evidence="9">
        <dbReference type="Rhea" id="RHEA:52053"/>
    </physiologicalReaction>
</comment>
<evidence type="ECO:0000256" key="12">
    <source>
        <dbReference type="ARBA" id="ARBA00048800"/>
    </source>
</evidence>
<comment type="subcellular location">
    <subcellularLocation>
        <location evidence="2">Endomembrane system</location>
        <topology evidence="2">Multi-pass membrane protein</topology>
    </subcellularLocation>
</comment>
<comment type="catalytic activity">
    <reaction evidence="16">
        <text>12-(9Z-hexadecenoyloxy)-octadecanoate + H2O = 12-hydroxyoctadecanoate + (9Z)-hexadecenoate + H(+)</text>
        <dbReference type="Rhea" id="RHEA:52072"/>
        <dbReference type="ChEBI" id="CHEBI:15377"/>
        <dbReference type="ChEBI" id="CHEBI:15378"/>
        <dbReference type="ChEBI" id="CHEBI:32372"/>
        <dbReference type="ChEBI" id="CHEBI:84201"/>
        <dbReference type="ChEBI" id="CHEBI:136312"/>
    </reaction>
    <physiologicalReaction direction="left-to-right" evidence="16">
        <dbReference type="Rhea" id="RHEA:52073"/>
    </physiologicalReaction>
</comment>
<comment type="catalytic activity">
    <reaction evidence="11">
        <text>12-(9Z-octadecenoyloxy)-octadecanoate + H2O = 12-hydroxyoctadecanoate + (9Z)-octadecenoate + H(+)</text>
        <dbReference type="Rhea" id="RHEA:52060"/>
        <dbReference type="ChEBI" id="CHEBI:15377"/>
        <dbReference type="ChEBI" id="CHEBI:15378"/>
        <dbReference type="ChEBI" id="CHEBI:30823"/>
        <dbReference type="ChEBI" id="CHEBI:84201"/>
        <dbReference type="ChEBI" id="CHEBI:136302"/>
    </reaction>
    <physiologicalReaction direction="left-to-right" evidence="11">
        <dbReference type="Rhea" id="RHEA:52061"/>
    </physiologicalReaction>
</comment>
<feature type="transmembrane region" description="Helical" evidence="17">
    <location>
        <begin position="174"/>
        <end position="194"/>
    </location>
</feature>
<keyword evidence="18" id="KW-1185">Reference proteome</keyword>
<evidence type="ECO:0000256" key="3">
    <source>
        <dbReference type="ARBA" id="ARBA00009300"/>
    </source>
</evidence>
<keyword evidence="6 17" id="KW-0472">Membrane</keyword>
<dbReference type="GO" id="GO:0016020">
    <property type="term" value="C:membrane"/>
    <property type="evidence" value="ECO:0007669"/>
    <property type="project" value="InterPro"/>
</dbReference>
<accession>A0A6J2JHT3</accession>
<dbReference type="GeneID" id="114242032"/>
<evidence type="ECO:0000256" key="13">
    <source>
        <dbReference type="ARBA" id="ARBA00049221"/>
    </source>
</evidence>
<proteinExistence type="inferred from homology"/>
<comment type="similarity">
    <text evidence="3">Belongs to the AIG1 family.</text>
</comment>
<feature type="transmembrane region" description="Helical" evidence="17">
    <location>
        <begin position="59"/>
        <end position="82"/>
    </location>
</feature>
<evidence type="ECO:0000256" key="2">
    <source>
        <dbReference type="ARBA" id="ARBA00004127"/>
    </source>
</evidence>
<feature type="transmembrane region" description="Helical" evidence="17">
    <location>
        <begin position="206"/>
        <end position="230"/>
    </location>
</feature>
<evidence type="ECO:0000256" key="4">
    <source>
        <dbReference type="ARBA" id="ARBA00022692"/>
    </source>
</evidence>
<dbReference type="RefSeq" id="XP_028028853.1">
    <property type="nucleotide sequence ID" value="XM_028173052.1"/>
</dbReference>
<dbReference type="PANTHER" id="PTHR10989:SF16">
    <property type="entry name" value="AT02829P-RELATED"/>
    <property type="match status" value="1"/>
</dbReference>
<dbReference type="Proteomes" id="UP000504629">
    <property type="component" value="Unplaced"/>
</dbReference>
<evidence type="ECO:0000256" key="15">
    <source>
        <dbReference type="ARBA" id="ARBA00049322"/>
    </source>
</evidence>
<evidence type="ECO:0000256" key="17">
    <source>
        <dbReference type="SAM" id="Phobius"/>
    </source>
</evidence>
<comment type="catalytic activity">
    <reaction evidence="7">
        <text>12-hexadecanoyloxy-octadecanoate + H2O = 12-hydroxyoctadecanoate + hexadecanoate + H(+)</text>
        <dbReference type="Rhea" id="RHEA:52056"/>
        <dbReference type="ChEBI" id="CHEBI:7896"/>
        <dbReference type="ChEBI" id="CHEBI:15377"/>
        <dbReference type="ChEBI" id="CHEBI:15378"/>
        <dbReference type="ChEBI" id="CHEBI:83677"/>
        <dbReference type="ChEBI" id="CHEBI:84201"/>
    </reaction>
    <physiologicalReaction direction="left-to-right" evidence="7">
        <dbReference type="Rhea" id="RHEA:52057"/>
    </physiologicalReaction>
</comment>
<comment type="catalytic activity">
    <reaction evidence="15">
        <text>13-(9Z-hexadecenoyloxy)-octadecanoate + H2O = 13-hydroxy-octadecanoate + (9Z)-hexadecenoate + H(+)</text>
        <dbReference type="Rhea" id="RHEA:52076"/>
        <dbReference type="ChEBI" id="CHEBI:15377"/>
        <dbReference type="ChEBI" id="CHEBI:15378"/>
        <dbReference type="ChEBI" id="CHEBI:32372"/>
        <dbReference type="ChEBI" id="CHEBI:136304"/>
        <dbReference type="ChEBI" id="CHEBI:136315"/>
    </reaction>
    <physiologicalReaction direction="left-to-right" evidence="15">
        <dbReference type="Rhea" id="RHEA:52077"/>
    </physiologicalReaction>
</comment>
<evidence type="ECO:0000313" key="18">
    <source>
        <dbReference type="Proteomes" id="UP000504629"/>
    </source>
</evidence>
<evidence type="ECO:0000256" key="16">
    <source>
        <dbReference type="ARBA" id="ARBA00049428"/>
    </source>
</evidence>
<comment type="catalytic activity">
    <reaction evidence="8">
        <text>13-octadecanoyloxy-octadecanoate + H2O = 13-hydroxy-octadecanoate + octadecanoate + H(+)</text>
        <dbReference type="Rhea" id="RHEA:52084"/>
        <dbReference type="ChEBI" id="CHEBI:15377"/>
        <dbReference type="ChEBI" id="CHEBI:15378"/>
        <dbReference type="ChEBI" id="CHEBI:25629"/>
        <dbReference type="ChEBI" id="CHEBI:136304"/>
        <dbReference type="ChEBI" id="CHEBI:136335"/>
    </reaction>
    <physiologicalReaction direction="left-to-right" evidence="8">
        <dbReference type="Rhea" id="RHEA:52085"/>
    </physiologicalReaction>
</comment>
<evidence type="ECO:0000256" key="6">
    <source>
        <dbReference type="ARBA" id="ARBA00023136"/>
    </source>
</evidence>
<dbReference type="Pfam" id="PF04750">
    <property type="entry name" value="Far-17a_AIG1"/>
    <property type="match status" value="1"/>
</dbReference>
<evidence type="ECO:0000256" key="8">
    <source>
        <dbReference type="ARBA" id="ARBA00047427"/>
    </source>
</evidence>
<dbReference type="OrthoDB" id="1898221at2759"/>
<protein>
    <submittedName>
        <fullName evidence="19">Androgen-dependent TFPI-regulating protein-like</fullName>
    </submittedName>
</protein>
<keyword evidence="5 17" id="KW-1133">Transmembrane helix</keyword>
<gene>
    <name evidence="19" type="primary">LOC114242032</name>
</gene>
<evidence type="ECO:0000256" key="7">
    <source>
        <dbReference type="ARBA" id="ARBA00047368"/>
    </source>
</evidence>
<evidence type="ECO:0000256" key="11">
    <source>
        <dbReference type="ARBA" id="ARBA00048701"/>
    </source>
</evidence>
<sequence>MEFKSLSHYSIPSHVLMRMFGYLATMTVQGVNGLIMLSSFRGDAMRDTKVLLYYNNQTRFISCWTFVFQIVYAAIALASDVVTFKKDKKHIEHLQRLVTIRDVFFSSIIVPYSLVVSTEFWAIYLYDRNLILPSFMNKIISPLSNHIVHTCVVPTVLFEMALRPRKTPKSHKWNLSVLALVTLVYLCVLLYSYYEGGKWPYPILTYLQGTIYFKIFVIGTLLSLPAWYYMQWCITKIIWREDCLEKEKNTL</sequence>
<comment type="catalytic activity">
    <reaction evidence="10">
        <text>12-octadecanoyloxy-octadecanoate + H2O = 12-hydroxyoctadecanoate + octadecanoate + H(+)</text>
        <dbReference type="Rhea" id="RHEA:52080"/>
        <dbReference type="ChEBI" id="CHEBI:15377"/>
        <dbReference type="ChEBI" id="CHEBI:15378"/>
        <dbReference type="ChEBI" id="CHEBI:25629"/>
        <dbReference type="ChEBI" id="CHEBI:84201"/>
        <dbReference type="ChEBI" id="CHEBI:136330"/>
    </reaction>
    <physiologicalReaction direction="left-to-right" evidence="10">
        <dbReference type="Rhea" id="RHEA:52081"/>
    </physiologicalReaction>
</comment>
<feature type="transmembrane region" description="Helical" evidence="17">
    <location>
        <begin position="146"/>
        <end position="162"/>
    </location>
</feature>
<dbReference type="InterPro" id="IPR006838">
    <property type="entry name" value="ADTRP_AIG1"/>
</dbReference>
<comment type="catalytic activity">
    <reaction evidence="12">
        <text>9-(9Z-octadecenoyloxy)-octadecanoate + H2O = 9-hydroxy-octadecanoate + (9Z)-octadecenoate + H(+)</text>
        <dbReference type="Rhea" id="RHEA:52048"/>
        <dbReference type="ChEBI" id="CHEBI:15377"/>
        <dbReference type="ChEBI" id="CHEBI:15378"/>
        <dbReference type="ChEBI" id="CHEBI:30823"/>
        <dbReference type="ChEBI" id="CHEBI:136282"/>
        <dbReference type="ChEBI" id="CHEBI:136286"/>
    </reaction>
    <physiologicalReaction direction="left-to-right" evidence="12">
        <dbReference type="Rhea" id="RHEA:52049"/>
    </physiologicalReaction>
</comment>
<feature type="transmembrane region" description="Helical" evidence="17">
    <location>
        <begin position="20"/>
        <end position="39"/>
    </location>
</feature>
<organism evidence="18 19">
    <name type="scientific">Bombyx mandarina</name>
    <name type="common">Wild silk moth</name>
    <name type="synonym">Wild silkworm</name>
    <dbReference type="NCBI Taxonomy" id="7092"/>
    <lineage>
        <taxon>Eukaryota</taxon>
        <taxon>Metazoa</taxon>
        <taxon>Ecdysozoa</taxon>
        <taxon>Arthropoda</taxon>
        <taxon>Hexapoda</taxon>
        <taxon>Insecta</taxon>
        <taxon>Pterygota</taxon>
        <taxon>Neoptera</taxon>
        <taxon>Endopterygota</taxon>
        <taxon>Lepidoptera</taxon>
        <taxon>Glossata</taxon>
        <taxon>Ditrysia</taxon>
        <taxon>Bombycoidea</taxon>
        <taxon>Bombycidae</taxon>
        <taxon>Bombycinae</taxon>
        <taxon>Bombyx</taxon>
    </lineage>
</organism>